<dbReference type="InterPro" id="IPR050490">
    <property type="entry name" value="Bact_solute-bd_prot1"/>
</dbReference>
<keyword evidence="2" id="KW-1185">Reference proteome</keyword>
<comment type="caution">
    <text evidence="1">The sequence shown here is derived from an EMBL/GenBank/DDBJ whole genome shotgun (WGS) entry which is preliminary data.</text>
</comment>
<evidence type="ECO:0000313" key="2">
    <source>
        <dbReference type="Proteomes" id="UP000530234"/>
    </source>
</evidence>
<organism evidence="1 2">
    <name type="scientific">Streptomyces calidiresistens</name>
    <dbReference type="NCBI Taxonomy" id="1485586"/>
    <lineage>
        <taxon>Bacteria</taxon>
        <taxon>Bacillati</taxon>
        <taxon>Actinomycetota</taxon>
        <taxon>Actinomycetes</taxon>
        <taxon>Kitasatosporales</taxon>
        <taxon>Streptomycetaceae</taxon>
        <taxon>Streptomyces</taxon>
    </lineage>
</organism>
<proteinExistence type="predicted"/>
<name>A0A7W3T7K9_9ACTN</name>
<dbReference type="SUPFAM" id="SSF53850">
    <property type="entry name" value="Periplasmic binding protein-like II"/>
    <property type="match status" value="1"/>
</dbReference>
<gene>
    <name evidence="1" type="ORF">FOE67_23575</name>
</gene>
<dbReference type="EMBL" id="VKHS01000908">
    <property type="protein sequence ID" value="MBB0232392.1"/>
    <property type="molecule type" value="Genomic_DNA"/>
</dbReference>
<dbReference type="AlphaFoldDB" id="A0A7W3T7K9"/>
<evidence type="ECO:0000313" key="1">
    <source>
        <dbReference type="EMBL" id="MBB0232392.1"/>
    </source>
</evidence>
<reference evidence="2" key="1">
    <citation type="submission" date="2019-10" db="EMBL/GenBank/DDBJ databases">
        <title>Streptomyces sp. nov., a novel actinobacterium isolated from alkaline environment.</title>
        <authorList>
            <person name="Golinska P."/>
        </authorList>
    </citation>
    <scope>NUCLEOTIDE SEQUENCE [LARGE SCALE GENOMIC DNA]</scope>
    <source>
        <strain evidence="2">DSM 42108</strain>
    </source>
</reference>
<protein>
    <submittedName>
        <fullName evidence="1">Extracellular solute-binding protein</fullName>
    </submittedName>
</protein>
<dbReference type="InterPro" id="IPR006059">
    <property type="entry name" value="SBP"/>
</dbReference>
<dbReference type="Gene3D" id="3.40.190.10">
    <property type="entry name" value="Periplasmic binding protein-like II"/>
    <property type="match status" value="2"/>
</dbReference>
<dbReference type="PROSITE" id="PS51318">
    <property type="entry name" value="TAT"/>
    <property type="match status" value="1"/>
</dbReference>
<dbReference type="Pfam" id="PF01547">
    <property type="entry name" value="SBP_bac_1"/>
    <property type="match status" value="1"/>
</dbReference>
<accession>A0A7W3T7K9</accession>
<dbReference type="Proteomes" id="UP000530234">
    <property type="component" value="Unassembled WGS sequence"/>
</dbReference>
<sequence length="429" mass="46346">MWNVRRRDFIGAAAGLFAAGALPACGSREADPGGSGDTLRLVAVEHGSDSATGSTESFWNELVRGFRRDHPDLMIDVTVFPPDEADARVAEMVAAGNPPDIAQLGAYAEYAHADLLHPAGDLLTLPMQSDFLPGLARAGEVRHVQYGLPYVTDTRRLLCNRDLFENAGLDPDEPPATREELREAAEALAASGVPIPYGLPLGPEEGHAEAAIWMLGGGGGLTRSGGGYAIDSEENIGTFTWLRDELVRTGLTGSGDPGTTDRREIYRGFGRGEVAMMHAHPTFLRQAQLFDIAYTTGPVPGVDGPSEVTLGAVDWLMAFNGNDRLDSIRTFLGHVFATEHVVAFADRYHLLPVTVPAIERMQVSDEHTRFRPFLEQLPVARPFPVGKVSWARVSGEMRRTIGEAVRPDNDPARVLAALQQYAEQQEAGG</sequence>
<dbReference type="InterPro" id="IPR006311">
    <property type="entry name" value="TAT_signal"/>
</dbReference>
<dbReference type="PANTHER" id="PTHR43649:SF30">
    <property type="entry name" value="ABC TRANSPORTER SUBSTRATE-BINDING PROTEIN"/>
    <property type="match status" value="1"/>
</dbReference>
<dbReference type="PANTHER" id="PTHR43649">
    <property type="entry name" value="ARABINOSE-BINDING PROTEIN-RELATED"/>
    <property type="match status" value="1"/>
</dbReference>